<feature type="domain" description="EthD" evidence="1">
    <location>
        <begin position="15"/>
        <end position="93"/>
    </location>
</feature>
<dbReference type="SUPFAM" id="SSF54909">
    <property type="entry name" value="Dimeric alpha+beta barrel"/>
    <property type="match status" value="1"/>
</dbReference>
<organism evidence="2 3">
    <name type="scientific">Ramlibacter rhizophilus</name>
    <dbReference type="NCBI Taxonomy" id="1781167"/>
    <lineage>
        <taxon>Bacteria</taxon>
        <taxon>Pseudomonadati</taxon>
        <taxon>Pseudomonadota</taxon>
        <taxon>Betaproteobacteria</taxon>
        <taxon>Burkholderiales</taxon>
        <taxon>Comamonadaceae</taxon>
        <taxon>Ramlibacter</taxon>
    </lineage>
</organism>
<keyword evidence="3" id="KW-1185">Reference proteome</keyword>
<dbReference type="AlphaFoldDB" id="A0A4Z0BIF3"/>
<dbReference type="RefSeq" id="WP_135285701.1">
    <property type="nucleotide sequence ID" value="NZ_SMLL01000005.1"/>
</dbReference>
<proteinExistence type="predicted"/>
<protein>
    <submittedName>
        <fullName evidence="2">EthD family reductase</fullName>
    </submittedName>
</protein>
<name>A0A4Z0BIF3_9BURK</name>
<dbReference type="Pfam" id="PF07110">
    <property type="entry name" value="EthD"/>
    <property type="match status" value="1"/>
</dbReference>
<dbReference type="InterPro" id="IPR011008">
    <property type="entry name" value="Dimeric_a/b-barrel"/>
</dbReference>
<evidence type="ECO:0000313" key="3">
    <source>
        <dbReference type="Proteomes" id="UP000297564"/>
    </source>
</evidence>
<dbReference type="NCBIfam" id="TIGR02118">
    <property type="entry name" value="EthD family reductase"/>
    <property type="match status" value="1"/>
</dbReference>
<accession>A0A4Z0BIF3</accession>
<gene>
    <name evidence="2" type="ORF">EZ242_13500</name>
</gene>
<dbReference type="Gene3D" id="3.30.70.100">
    <property type="match status" value="1"/>
</dbReference>
<dbReference type="EMBL" id="SMLL01000005">
    <property type="protein sequence ID" value="TFY98550.1"/>
    <property type="molecule type" value="Genomic_DNA"/>
</dbReference>
<dbReference type="OrthoDB" id="8611253at2"/>
<evidence type="ECO:0000259" key="1">
    <source>
        <dbReference type="Pfam" id="PF07110"/>
    </source>
</evidence>
<sequence length="109" mass="12666">MGKTYTKRLGILRRKDGLTHEQFVDHWMNRHAPLCMKLPGLRRYSVNLVDRGRFPHFDYDGFSELWFDSEADLTAALQSEEGRTLLADLPNFAKDVSPILSVETQMLWP</sequence>
<dbReference type="InterPro" id="IPR009799">
    <property type="entry name" value="EthD_dom"/>
</dbReference>
<comment type="caution">
    <text evidence="2">The sequence shown here is derived from an EMBL/GenBank/DDBJ whole genome shotgun (WGS) entry which is preliminary data.</text>
</comment>
<dbReference type="GO" id="GO:0016491">
    <property type="term" value="F:oxidoreductase activity"/>
    <property type="evidence" value="ECO:0007669"/>
    <property type="project" value="InterPro"/>
</dbReference>
<evidence type="ECO:0000313" key="2">
    <source>
        <dbReference type="EMBL" id="TFY98550.1"/>
    </source>
</evidence>
<dbReference type="Proteomes" id="UP000297564">
    <property type="component" value="Unassembled WGS sequence"/>
</dbReference>
<reference evidence="2 3" key="1">
    <citation type="submission" date="2019-03" db="EMBL/GenBank/DDBJ databases">
        <title>Ramlibacter rhizophilus CCTCC AB2015357, whole genome shotgun sequence.</title>
        <authorList>
            <person name="Zhang X."/>
            <person name="Feng G."/>
            <person name="Zhu H."/>
        </authorList>
    </citation>
    <scope>NUCLEOTIDE SEQUENCE [LARGE SCALE GENOMIC DNA]</scope>
    <source>
        <strain evidence="2 3">CCTCC AB2015357</strain>
    </source>
</reference>